<accession>C1DWY8</accession>
<dbReference type="FunFam" id="3.40.50.1000:FF:000079">
    <property type="entry name" value="Enolase-phosphatase E1"/>
    <property type="match status" value="1"/>
</dbReference>
<sequence>MVKAVLTDIEGTTTPISFVKDVLFPYSYENIQDFILKNKDNPLIIKILEDVKKVEGKELSLEEIIQTLKKWIEEDRKITPLKEIQGLIWEEGYKSGKLKGYVYPDAYEKLKQWYENAIKLYVYSSGSVKAQKLLFSNTNFGDLNYLFSGYFDTNIGNKKEPISYTKIAQSIGLNPDEILFLSDNPDEILAAAKAGMKVVRLVRPNDAEYIKDFPYPQVESFIQIDLTVL</sequence>
<dbReference type="PANTHER" id="PTHR20371">
    <property type="entry name" value="ENOLASE-PHOSPHATASE E1"/>
    <property type="match status" value="1"/>
</dbReference>
<gene>
    <name evidence="4 5" type="primary">mtnC</name>
    <name evidence="5" type="ordered locus">SULAZ_1667</name>
</gene>
<protein>
    <recommendedName>
        <fullName evidence="4">Enolase-phosphatase E1</fullName>
        <ecNumber evidence="4">3.1.3.77</ecNumber>
    </recommendedName>
    <alternativeName>
        <fullName evidence="4">2,3-diketo-5-methylthio-1-phosphopentane phosphatase</fullName>
    </alternativeName>
</protein>
<dbReference type="CDD" id="cd01629">
    <property type="entry name" value="HAD_EP"/>
    <property type="match status" value="1"/>
</dbReference>
<comment type="pathway">
    <text evidence="4">Amino-acid biosynthesis; L-methionine biosynthesis via salvage pathway; L-methionine from S-methyl-5-thio-alpha-D-ribose 1-phosphate: step 3/6.</text>
</comment>
<dbReference type="SFLD" id="SFLDG01129">
    <property type="entry name" value="C1.5:_HAD__Beta-PGM__Phosphata"/>
    <property type="match status" value="1"/>
</dbReference>
<dbReference type="SFLD" id="SFLDS00003">
    <property type="entry name" value="Haloacid_Dehalogenase"/>
    <property type="match status" value="1"/>
</dbReference>
<comment type="function">
    <text evidence="4">Bifunctional enzyme that catalyzes the enolization of 2,3-diketo-5-methylthiopentyl-1-phosphate (DK-MTP-1-P) into the intermediate 2-hydroxy-3-keto-5-methylthiopentenyl-1-phosphate (HK-MTPenyl-1-P), which is then dephosphorylated to form the acireductone 1,2-dihydroxy-3-keto-5-methylthiopentene (DHK-MTPene).</text>
</comment>
<dbReference type="Proteomes" id="UP000001369">
    <property type="component" value="Chromosome"/>
</dbReference>
<evidence type="ECO:0000256" key="3">
    <source>
        <dbReference type="ARBA" id="ARBA00023167"/>
    </source>
</evidence>
<evidence type="ECO:0000256" key="4">
    <source>
        <dbReference type="HAMAP-Rule" id="MF_01681"/>
    </source>
</evidence>
<dbReference type="OrthoDB" id="9809962at2"/>
<keyword evidence="6" id="KW-1185">Reference proteome</keyword>
<dbReference type="Pfam" id="PF00702">
    <property type="entry name" value="Hydrolase"/>
    <property type="match status" value="1"/>
</dbReference>
<comment type="catalytic activity">
    <reaction evidence="4">
        <text>5-methylsulfanyl-2,3-dioxopentyl phosphate + H2O = 1,2-dihydroxy-5-(methylsulfanyl)pent-1-en-3-one + phosphate</text>
        <dbReference type="Rhea" id="RHEA:21700"/>
        <dbReference type="ChEBI" id="CHEBI:15377"/>
        <dbReference type="ChEBI" id="CHEBI:43474"/>
        <dbReference type="ChEBI" id="CHEBI:49252"/>
        <dbReference type="ChEBI" id="CHEBI:58828"/>
        <dbReference type="EC" id="3.1.3.77"/>
    </reaction>
</comment>
<dbReference type="STRING" id="204536.SULAZ_1667"/>
<dbReference type="PANTHER" id="PTHR20371:SF1">
    <property type="entry name" value="ENOLASE-PHOSPHATASE E1"/>
    <property type="match status" value="1"/>
</dbReference>
<dbReference type="EMBL" id="CP001229">
    <property type="protein sequence ID" value="ACN98195.1"/>
    <property type="molecule type" value="Genomic_DNA"/>
</dbReference>
<dbReference type="SFLD" id="SFLDG01133">
    <property type="entry name" value="C1.5.4:_Enolase-phosphatase_Li"/>
    <property type="match status" value="1"/>
</dbReference>
<dbReference type="GO" id="GO:0043715">
    <property type="term" value="F:2,3-diketo-5-methylthiopentyl-1-phosphate enolase activity"/>
    <property type="evidence" value="ECO:0007669"/>
    <property type="project" value="UniProtKB-UniRule"/>
</dbReference>
<dbReference type="GO" id="GO:0043716">
    <property type="term" value="F:2-hydroxy-3-keto-5-methylthiopentenyl-1-phosphate phosphatase activity"/>
    <property type="evidence" value="ECO:0007669"/>
    <property type="project" value="UniProtKB-UniRule"/>
</dbReference>
<dbReference type="RefSeq" id="WP_012673520.1">
    <property type="nucleotide sequence ID" value="NC_012438.1"/>
</dbReference>
<reference evidence="5 6" key="1">
    <citation type="journal article" date="2009" name="J. Bacteriol.">
        <title>Complete and draft genome sequences of six members of the Aquificales.</title>
        <authorList>
            <person name="Reysenbach A.L."/>
            <person name="Hamamura N."/>
            <person name="Podar M."/>
            <person name="Griffiths E."/>
            <person name="Ferreira S."/>
            <person name="Hochstein R."/>
            <person name="Heidelberg J."/>
            <person name="Johnson J."/>
            <person name="Mead D."/>
            <person name="Pohorille A."/>
            <person name="Sarmiento M."/>
            <person name="Schweighofer K."/>
            <person name="Seshadri R."/>
            <person name="Voytek M.A."/>
        </authorList>
    </citation>
    <scope>NUCLEOTIDE SEQUENCE [LARGE SCALE GENOMIC DNA]</scope>
    <source>
        <strain evidence="6">Az-Fu1 / DSM 15241 / OCM 825</strain>
    </source>
</reference>
<dbReference type="GO" id="GO:0043874">
    <property type="term" value="F:acireductone synthase activity"/>
    <property type="evidence" value="ECO:0007669"/>
    <property type="project" value="UniProtKB-EC"/>
</dbReference>
<comment type="similarity">
    <text evidence="4">Belongs to the HAD-like hydrolase superfamily. MasA/MtnC family.</text>
</comment>
<keyword evidence="4" id="KW-0479">Metal-binding</keyword>
<keyword evidence="4" id="KW-0460">Magnesium</keyword>
<dbReference type="KEGG" id="saf:SULAZ_1667"/>
<keyword evidence="5" id="KW-0413">Isomerase</keyword>
<dbReference type="InterPro" id="IPR006439">
    <property type="entry name" value="HAD-SF_hydro_IA"/>
</dbReference>
<dbReference type="NCBIfam" id="TIGR01691">
    <property type="entry name" value="enolase-ppase"/>
    <property type="match status" value="1"/>
</dbReference>
<evidence type="ECO:0000256" key="2">
    <source>
        <dbReference type="ARBA" id="ARBA00022801"/>
    </source>
</evidence>
<name>C1DWY8_SULAA</name>
<dbReference type="InterPro" id="IPR036412">
    <property type="entry name" value="HAD-like_sf"/>
</dbReference>
<evidence type="ECO:0000313" key="5">
    <source>
        <dbReference type="EMBL" id="ACN98195.1"/>
    </source>
</evidence>
<keyword evidence="3 4" id="KW-0486">Methionine biosynthesis</keyword>
<dbReference type="InterPro" id="IPR023943">
    <property type="entry name" value="Enolase-ppase_E1"/>
</dbReference>
<dbReference type="Gene3D" id="1.10.720.60">
    <property type="match status" value="1"/>
</dbReference>
<dbReference type="eggNOG" id="COG4229">
    <property type="taxonomic scope" value="Bacteria"/>
</dbReference>
<dbReference type="AlphaFoldDB" id="C1DWY8"/>
<dbReference type="SUPFAM" id="SSF56784">
    <property type="entry name" value="HAD-like"/>
    <property type="match status" value="1"/>
</dbReference>
<dbReference type="HOGENOM" id="CLU_023273_0_0_0"/>
<evidence type="ECO:0000256" key="1">
    <source>
        <dbReference type="ARBA" id="ARBA00022605"/>
    </source>
</evidence>
<comment type="subunit">
    <text evidence="4">Monomer.</text>
</comment>
<dbReference type="EC" id="3.1.3.77" evidence="4"/>
<dbReference type="Gene3D" id="3.40.50.1000">
    <property type="entry name" value="HAD superfamily/HAD-like"/>
    <property type="match status" value="1"/>
</dbReference>
<dbReference type="NCBIfam" id="TIGR01509">
    <property type="entry name" value="HAD-SF-IA-v3"/>
    <property type="match status" value="1"/>
</dbReference>
<dbReference type="PRINTS" id="PR00413">
    <property type="entry name" value="HADHALOGNASE"/>
</dbReference>
<comment type="cofactor">
    <cofactor evidence="4">
        <name>Mg(2+)</name>
        <dbReference type="ChEBI" id="CHEBI:18420"/>
    </cofactor>
    <text evidence="4">Binds 1 Mg(2+) ion per subunit.</text>
</comment>
<dbReference type="SFLD" id="SFLDF00044">
    <property type="entry name" value="enolase-phosphatase"/>
    <property type="match status" value="1"/>
</dbReference>
<keyword evidence="1 4" id="KW-0028">Amino-acid biosynthesis</keyword>
<organism evidence="5 6">
    <name type="scientific">Sulfurihydrogenibium azorense (strain DSM 15241 / OCM 825 / Az-Fu1)</name>
    <dbReference type="NCBI Taxonomy" id="204536"/>
    <lineage>
        <taxon>Bacteria</taxon>
        <taxon>Pseudomonadati</taxon>
        <taxon>Aquificota</taxon>
        <taxon>Aquificia</taxon>
        <taxon>Aquificales</taxon>
        <taxon>Hydrogenothermaceae</taxon>
        <taxon>Sulfurihydrogenibium</taxon>
    </lineage>
</organism>
<dbReference type="GO" id="GO:0000287">
    <property type="term" value="F:magnesium ion binding"/>
    <property type="evidence" value="ECO:0007669"/>
    <property type="project" value="UniProtKB-UniRule"/>
</dbReference>
<keyword evidence="2 4" id="KW-0378">Hydrolase</keyword>
<proteinExistence type="inferred from homology"/>
<dbReference type="UniPathway" id="UPA00904">
    <property type="reaction ID" value="UER00876"/>
</dbReference>
<dbReference type="HAMAP" id="MF_01681">
    <property type="entry name" value="Salvage_MtnC"/>
    <property type="match status" value="1"/>
</dbReference>
<comment type="pathway">
    <text evidence="4">Amino-acid biosynthesis; L-methionine biosynthesis via salvage pathway; L-methionine from S-methyl-5-thio-alpha-D-ribose 1-phosphate: step 4/6.</text>
</comment>
<dbReference type="GO" id="GO:0019509">
    <property type="term" value="P:L-methionine salvage from methylthioadenosine"/>
    <property type="evidence" value="ECO:0007669"/>
    <property type="project" value="UniProtKB-UniRule"/>
</dbReference>
<evidence type="ECO:0000313" key="6">
    <source>
        <dbReference type="Proteomes" id="UP000001369"/>
    </source>
</evidence>
<dbReference type="NCBIfam" id="TIGR01549">
    <property type="entry name" value="HAD-SF-IA-v1"/>
    <property type="match status" value="1"/>
</dbReference>
<dbReference type="InterPro" id="IPR023214">
    <property type="entry name" value="HAD_sf"/>
</dbReference>